<dbReference type="PANTHER" id="PTHR30126">
    <property type="entry name" value="HTH-TYPE TRANSCRIPTIONAL REGULATOR"/>
    <property type="match status" value="1"/>
</dbReference>
<keyword evidence="7" id="KW-1185">Reference proteome</keyword>
<dbReference type="EMBL" id="VNHM01000008">
    <property type="protein sequence ID" value="TYO95375.1"/>
    <property type="molecule type" value="Genomic_DNA"/>
</dbReference>
<dbReference type="Pfam" id="PF03466">
    <property type="entry name" value="LysR_substrate"/>
    <property type="match status" value="1"/>
</dbReference>
<gene>
    <name evidence="6" type="ORF">LX24_01726</name>
</gene>
<dbReference type="AlphaFoldDB" id="A0A5S4ZR53"/>
<protein>
    <submittedName>
        <fullName evidence="6">DNA-binding transcriptional LysR family regulator</fullName>
    </submittedName>
</protein>
<evidence type="ECO:0000313" key="7">
    <source>
        <dbReference type="Proteomes" id="UP000323166"/>
    </source>
</evidence>
<dbReference type="GO" id="GO:0003700">
    <property type="term" value="F:DNA-binding transcription factor activity"/>
    <property type="evidence" value="ECO:0007669"/>
    <property type="project" value="InterPro"/>
</dbReference>
<dbReference type="Gene3D" id="3.40.190.290">
    <property type="match status" value="1"/>
</dbReference>
<dbReference type="Proteomes" id="UP000323166">
    <property type="component" value="Unassembled WGS sequence"/>
</dbReference>
<evidence type="ECO:0000256" key="4">
    <source>
        <dbReference type="ARBA" id="ARBA00023163"/>
    </source>
</evidence>
<comment type="similarity">
    <text evidence="1">Belongs to the LysR transcriptional regulatory family.</text>
</comment>
<dbReference type="FunFam" id="1.10.10.10:FF:000001">
    <property type="entry name" value="LysR family transcriptional regulator"/>
    <property type="match status" value="1"/>
</dbReference>
<accession>A0A5S4ZR53</accession>
<feature type="domain" description="HTH lysR-type" evidence="5">
    <location>
        <begin position="1"/>
        <end position="49"/>
    </location>
</feature>
<dbReference type="SUPFAM" id="SSF53850">
    <property type="entry name" value="Periplasmic binding protein-like II"/>
    <property type="match status" value="1"/>
</dbReference>
<dbReference type="InterPro" id="IPR036388">
    <property type="entry name" value="WH-like_DNA-bd_sf"/>
</dbReference>
<keyword evidence="2" id="KW-0805">Transcription regulation</keyword>
<reference evidence="6 7" key="1">
    <citation type="submission" date="2019-07" db="EMBL/GenBank/DDBJ databases">
        <title>Genomic Encyclopedia of Type Strains, Phase I: the one thousand microbial genomes (KMG-I) project.</title>
        <authorList>
            <person name="Kyrpides N."/>
        </authorList>
    </citation>
    <scope>NUCLEOTIDE SEQUENCE [LARGE SCALE GENOMIC DNA]</scope>
    <source>
        <strain evidence="6 7">DSM 6562</strain>
    </source>
</reference>
<evidence type="ECO:0000313" key="6">
    <source>
        <dbReference type="EMBL" id="TYO95375.1"/>
    </source>
</evidence>
<comment type="caution">
    <text evidence="6">The sequence shown here is derived from an EMBL/GenBank/DDBJ whole genome shotgun (WGS) entry which is preliminary data.</text>
</comment>
<organism evidence="6 7">
    <name type="scientific">Desulfallas thermosapovorans DSM 6562</name>
    <dbReference type="NCBI Taxonomy" id="1121431"/>
    <lineage>
        <taxon>Bacteria</taxon>
        <taxon>Bacillati</taxon>
        <taxon>Bacillota</taxon>
        <taxon>Clostridia</taxon>
        <taxon>Eubacteriales</taxon>
        <taxon>Desulfallaceae</taxon>
        <taxon>Desulfallas</taxon>
    </lineage>
</organism>
<keyword evidence="3 6" id="KW-0238">DNA-binding</keyword>
<dbReference type="PROSITE" id="PS50931">
    <property type="entry name" value="HTH_LYSR"/>
    <property type="match status" value="1"/>
</dbReference>
<evidence type="ECO:0000256" key="3">
    <source>
        <dbReference type="ARBA" id="ARBA00023125"/>
    </source>
</evidence>
<evidence type="ECO:0000256" key="2">
    <source>
        <dbReference type="ARBA" id="ARBA00023015"/>
    </source>
</evidence>
<dbReference type="Gene3D" id="1.10.10.10">
    <property type="entry name" value="Winged helix-like DNA-binding domain superfamily/Winged helix DNA-binding domain"/>
    <property type="match status" value="1"/>
</dbReference>
<name>A0A5S4ZR53_9FIRM</name>
<dbReference type="Pfam" id="PF00126">
    <property type="entry name" value="HTH_1"/>
    <property type="match status" value="1"/>
</dbReference>
<dbReference type="InterPro" id="IPR036390">
    <property type="entry name" value="WH_DNA-bd_sf"/>
</dbReference>
<dbReference type="PANTHER" id="PTHR30126:SF39">
    <property type="entry name" value="HTH-TYPE TRANSCRIPTIONAL REGULATOR CYSL"/>
    <property type="match status" value="1"/>
</dbReference>
<dbReference type="InterPro" id="IPR005119">
    <property type="entry name" value="LysR_subst-bd"/>
</dbReference>
<dbReference type="SUPFAM" id="SSF46785">
    <property type="entry name" value="Winged helix' DNA-binding domain"/>
    <property type="match status" value="1"/>
</dbReference>
<evidence type="ECO:0000259" key="5">
    <source>
        <dbReference type="PROSITE" id="PS50931"/>
    </source>
</evidence>
<dbReference type="GO" id="GO:0000976">
    <property type="term" value="F:transcription cis-regulatory region binding"/>
    <property type="evidence" value="ECO:0007669"/>
    <property type="project" value="TreeGrafter"/>
</dbReference>
<keyword evidence="4" id="KW-0804">Transcription</keyword>
<dbReference type="PRINTS" id="PR00039">
    <property type="entry name" value="HTHLYSR"/>
</dbReference>
<sequence>MHIAQLKNFTRAAAQMNISQPAISLQIKALEEELNITLFERNDKKVVLSEAGRLLFPIAMQMIRQYNKIKAGIDDLREVKAGHLMLGAVPVAGECLMPALIGGFREQYPAITVSLQIGGSVQVSRWIKERDVESVIVGYPVKADGIECRPWLTDQMTVITPPWHPLRGEEVPLAALTNESIVVREVGSGGRQVLEQQLLKHNITLDQFTSVLELGSAQAVINAVRLGLGIGVVSRWAAGELIEKGVLGEITVQGLNFSYEFYLAWNQNKESIAAKAFRTFITDEEMIRRLLRTKN</sequence>
<proteinExistence type="inferred from homology"/>
<evidence type="ECO:0000256" key="1">
    <source>
        <dbReference type="ARBA" id="ARBA00009437"/>
    </source>
</evidence>
<dbReference type="InterPro" id="IPR000847">
    <property type="entry name" value="LysR_HTH_N"/>
</dbReference>